<keyword evidence="6" id="KW-1185">Reference proteome</keyword>
<evidence type="ECO:0000259" key="4">
    <source>
        <dbReference type="PROSITE" id="PS01124"/>
    </source>
</evidence>
<dbReference type="GO" id="GO:0043565">
    <property type="term" value="F:sequence-specific DNA binding"/>
    <property type="evidence" value="ECO:0007669"/>
    <property type="project" value="InterPro"/>
</dbReference>
<dbReference type="Pfam" id="PF12833">
    <property type="entry name" value="HTH_18"/>
    <property type="match status" value="1"/>
</dbReference>
<keyword evidence="3" id="KW-0804">Transcription</keyword>
<dbReference type="EMBL" id="BMMX01000036">
    <property type="protein sequence ID" value="GGL11365.1"/>
    <property type="molecule type" value="Genomic_DNA"/>
</dbReference>
<dbReference type="PANTHER" id="PTHR46796">
    <property type="entry name" value="HTH-TYPE TRANSCRIPTIONAL ACTIVATOR RHAS-RELATED"/>
    <property type="match status" value="1"/>
</dbReference>
<dbReference type="InterPro" id="IPR018060">
    <property type="entry name" value="HTH_AraC"/>
</dbReference>
<dbReference type="Proteomes" id="UP000656042">
    <property type="component" value="Unassembled WGS sequence"/>
</dbReference>
<evidence type="ECO:0000313" key="5">
    <source>
        <dbReference type="EMBL" id="GGL11365.1"/>
    </source>
</evidence>
<evidence type="ECO:0000313" key="6">
    <source>
        <dbReference type="Proteomes" id="UP000656042"/>
    </source>
</evidence>
<evidence type="ECO:0000256" key="2">
    <source>
        <dbReference type="ARBA" id="ARBA00023125"/>
    </source>
</evidence>
<dbReference type="PROSITE" id="PS01124">
    <property type="entry name" value="HTH_ARAC_FAMILY_2"/>
    <property type="match status" value="1"/>
</dbReference>
<evidence type="ECO:0000256" key="3">
    <source>
        <dbReference type="ARBA" id="ARBA00023163"/>
    </source>
</evidence>
<feature type="domain" description="HTH araC/xylS-type" evidence="4">
    <location>
        <begin position="101"/>
        <end position="198"/>
    </location>
</feature>
<dbReference type="GO" id="GO:0003700">
    <property type="term" value="F:DNA-binding transcription factor activity"/>
    <property type="evidence" value="ECO:0007669"/>
    <property type="project" value="InterPro"/>
</dbReference>
<dbReference type="InterPro" id="IPR009057">
    <property type="entry name" value="Homeodomain-like_sf"/>
</dbReference>
<dbReference type="InterPro" id="IPR050204">
    <property type="entry name" value="AraC_XylS_family_regulators"/>
</dbReference>
<protein>
    <recommendedName>
        <fullName evidence="4">HTH araC/xylS-type domain-containing protein</fullName>
    </recommendedName>
</protein>
<gene>
    <name evidence="5" type="ORF">GCM10012284_52640</name>
</gene>
<proteinExistence type="predicted"/>
<dbReference type="SMART" id="SM00342">
    <property type="entry name" value="HTH_ARAC"/>
    <property type="match status" value="1"/>
</dbReference>
<keyword evidence="2" id="KW-0238">DNA-binding</keyword>
<evidence type="ECO:0000256" key="1">
    <source>
        <dbReference type="ARBA" id="ARBA00023015"/>
    </source>
</evidence>
<sequence length="198" mass="21457">MAFLPTGAGHTLSGEDVTVLSGCYHLADPQVHAAMRRLPPVSVVAGGLPRLAELSALLDDNLTDQPGAEATRAALVGLVVMQVLRHSEMTSAWPVPDPFISAAVRSIHDDPRAPWTVQLLSDRAGMSRTAFTRRFNKLVGKPPMTYVTEVRLSTAARVLRETNVPLATVARQSGYANEFSFATAFRREYGISPGRYRG</sequence>
<accession>A0A8J3C322</accession>
<comment type="caution">
    <text evidence="5">The sequence shown here is derived from an EMBL/GenBank/DDBJ whole genome shotgun (WGS) entry which is preliminary data.</text>
</comment>
<name>A0A8J3C322_9ACTN</name>
<dbReference type="InterPro" id="IPR020449">
    <property type="entry name" value="Tscrpt_reg_AraC-type_HTH"/>
</dbReference>
<organism evidence="5 6">
    <name type="scientific">Mangrovihabitans endophyticus</name>
    <dbReference type="NCBI Taxonomy" id="1751298"/>
    <lineage>
        <taxon>Bacteria</taxon>
        <taxon>Bacillati</taxon>
        <taxon>Actinomycetota</taxon>
        <taxon>Actinomycetes</taxon>
        <taxon>Micromonosporales</taxon>
        <taxon>Micromonosporaceae</taxon>
        <taxon>Mangrovihabitans</taxon>
    </lineage>
</organism>
<reference evidence="5" key="2">
    <citation type="submission" date="2020-09" db="EMBL/GenBank/DDBJ databases">
        <authorList>
            <person name="Sun Q."/>
            <person name="Zhou Y."/>
        </authorList>
    </citation>
    <scope>NUCLEOTIDE SEQUENCE</scope>
    <source>
        <strain evidence="5">CGMCC 4.7299</strain>
    </source>
</reference>
<dbReference type="SUPFAM" id="SSF46689">
    <property type="entry name" value="Homeodomain-like"/>
    <property type="match status" value="2"/>
</dbReference>
<dbReference type="PANTHER" id="PTHR46796:SF13">
    <property type="entry name" value="HTH-TYPE TRANSCRIPTIONAL ACTIVATOR RHAS"/>
    <property type="match status" value="1"/>
</dbReference>
<dbReference type="PROSITE" id="PS00041">
    <property type="entry name" value="HTH_ARAC_FAMILY_1"/>
    <property type="match status" value="1"/>
</dbReference>
<keyword evidence="1" id="KW-0805">Transcription regulation</keyword>
<dbReference type="Gene3D" id="1.10.10.60">
    <property type="entry name" value="Homeodomain-like"/>
    <property type="match status" value="2"/>
</dbReference>
<reference evidence="5" key="1">
    <citation type="journal article" date="2014" name="Int. J. Syst. Evol. Microbiol.">
        <title>Complete genome sequence of Corynebacterium casei LMG S-19264T (=DSM 44701T), isolated from a smear-ripened cheese.</title>
        <authorList>
            <consortium name="US DOE Joint Genome Institute (JGI-PGF)"/>
            <person name="Walter F."/>
            <person name="Albersmeier A."/>
            <person name="Kalinowski J."/>
            <person name="Ruckert C."/>
        </authorList>
    </citation>
    <scope>NUCLEOTIDE SEQUENCE</scope>
    <source>
        <strain evidence="5">CGMCC 4.7299</strain>
    </source>
</reference>
<dbReference type="AlphaFoldDB" id="A0A8J3C322"/>
<dbReference type="InterPro" id="IPR018062">
    <property type="entry name" value="HTH_AraC-typ_CS"/>
</dbReference>
<dbReference type="PRINTS" id="PR00032">
    <property type="entry name" value="HTHARAC"/>
</dbReference>